<evidence type="ECO:0000313" key="8">
    <source>
        <dbReference type="EMBL" id="QLI80549.1"/>
    </source>
</evidence>
<evidence type="ECO:0000256" key="2">
    <source>
        <dbReference type="ARBA" id="ARBA00022722"/>
    </source>
</evidence>
<keyword evidence="9" id="KW-1185">Reference proteome</keyword>
<feature type="active site" evidence="6">
    <location>
        <position position="129"/>
    </location>
</feature>
<dbReference type="NCBIfam" id="NF003765">
    <property type="entry name" value="PRK05359.1"/>
    <property type="match status" value="1"/>
</dbReference>
<dbReference type="EMBL" id="CP058952">
    <property type="protein sequence ID" value="QLI80549.1"/>
    <property type="molecule type" value="Genomic_DNA"/>
</dbReference>
<organism evidence="8 9">
    <name type="scientific">Chitinibacter fontanus</name>
    <dbReference type="NCBI Taxonomy" id="1737446"/>
    <lineage>
        <taxon>Bacteria</taxon>
        <taxon>Pseudomonadati</taxon>
        <taxon>Pseudomonadota</taxon>
        <taxon>Betaproteobacteria</taxon>
        <taxon>Neisseriales</taxon>
        <taxon>Chitinibacteraceae</taxon>
        <taxon>Chitinibacter</taxon>
    </lineage>
</organism>
<dbReference type="AlphaFoldDB" id="A0A7D5ZEV2"/>
<evidence type="ECO:0000256" key="3">
    <source>
        <dbReference type="ARBA" id="ARBA00022801"/>
    </source>
</evidence>
<accession>A0A7D5ZEV2</accession>
<evidence type="ECO:0000256" key="6">
    <source>
        <dbReference type="HAMAP-Rule" id="MF_00045"/>
    </source>
</evidence>
<dbReference type="HAMAP" id="MF_00045">
    <property type="entry name" value="Oligoribonuclease"/>
    <property type="match status" value="1"/>
</dbReference>
<dbReference type="EC" id="3.1.-.-" evidence="6"/>
<dbReference type="GO" id="GO:0003676">
    <property type="term" value="F:nucleic acid binding"/>
    <property type="evidence" value="ECO:0007669"/>
    <property type="project" value="InterPro"/>
</dbReference>
<keyword evidence="2 6" id="KW-0540">Nuclease</keyword>
<dbReference type="PANTHER" id="PTHR11046:SF0">
    <property type="entry name" value="OLIGORIBONUCLEASE, MITOCHONDRIAL"/>
    <property type="match status" value="1"/>
</dbReference>
<evidence type="ECO:0000313" key="9">
    <source>
        <dbReference type="Proteomes" id="UP000510822"/>
    </source>
</evidence>
<dbReference type="RefSeq" id="WP_180307689.1">
    <property type="nucleotide sequence ID" value="NZ_CP058952.1"/>
</dbReference>
<comment type="function">
    <text evidence="6">3'-to-5' exoribonuclease specific for small oligoribonucleotides.</text>
</comment>
<keyword evidence="3 6" id="KW-0378">Hydrolase</keyword>
<dbReference type="InterPro" id="IPR013520">
    <property type="entry name" value="Ribonucl_H"/>
</dbReference>
<evidence type="ECO:0000259" key="7">
    <source>
        <dbReference type="SMART" id="SM00479"/>
    </source>
</evidence>
<sequence>MPQDQNHLIWIDMEMTGLEPETDRVIEIAVVITDSHLNLIAQGPSLVVHQSDEIMNAMDEWCTKTHGNSGLTAKVKASTLSEAEVEAQVIEFIRQYCPKGVSPLCGNSVHQDRRFLVKYMPELESWFHYRNLDVSTLKELCKRWKPEVAKQFKKRGAHTALADITESIEELKFYRDHFIKLAGDGVDVALLQTEEDDA</sequence>
<reference evidence="8 9" key="1">
    <citation type="journal article" date="2016" name="Int. J. Syst. Evol. Microbiol.">
        <title>Chitinibacter fontanus sp. nov., isolated from a spring.</title>
        <authorList>
            <person name="Sheu S.Y."/>
            <person name="Li Y.S."/>
            <person name="Young C.C."/>
            <person name="Chen W.M."/>
        </authorList>
    </citation>
    <scope>NUCLEOTIDE SEQUENCE [LARGE SCALE GENOMIC DNA]</scope>
    <source>
        <strain evidence="8 9">STM-7</strain>
    </source>
</reference>
<dbReference type="InterPro" id="IPR036397">
    <property type="entry name" value="RNaseH_sf"/>
</dbReference>
<dbReference type="PANTHER" id="PTHR11046">
    <property type="entry name" value="OLIGORIBONUCLEASE, MITOCHONDRIAL"/>
    <property type="match status" value="1"/>
</dbReference>
<dbReference type="KEGG" id="cfon:HZU75_02795"/>
<evidence type="ECO:0000256" key="1">
    <source>
        <dbReference type="ARBA" id="ARBA00009921"/>
    </source>
</evidence>
<dbReference type="SMART" id="SM00479">
    <property type="entry name" value="EXOIII"/>
    <property type="match status" value="1"/>
</dbReference>
<dbReference type="GO" id="GO:0005737">
    <property type="term" value="C:cytoplasm"/>
    <property type="evidence" value="ECO:0007669"/>
    <property type="project" value="UniProtKB-SubCell"/>
</dbReference>
<keyword evidence="6" id="KW-0963">Cytoplasm</keyword>
<dbReference type="InterPro" id="IPR022894">
    <property type="entry name" value="Oligoribonuclease"/>
</dbReference>
<comment type="similarity">
    <text evidence="1 6">Belongs to the oligoribonuclease family.</text>
</comment>
<gene>
    <name evidence="6 8" type="primary">orn</name>
    <name evidence="8" type="ORF">HZU75_02795</name>
</gene>
<feature type="domain" description="Exonuclease" evidence="7">
    <location>
        <begin position="7"/>
        <end position="180"/>
    </location>
</feature>
<evidence type="ECO:0000256" key="5">
    <source>
        <dbReference type="ARBA" id="ARBA00070964"/>
    </source>
</evidence>
<proteinExistence type="inferred from homology"/>
<dbReference type="FunFam" id="3.30.420.10:FF:000003">
    <property type="entry name" value="Oligoribonuclease"/>
    <property type="match status" value="1"/>
</dbReference>
<dbReference type="InterPro" id="IPR012337">
    <property type="entry name" value="RNaseH-like_sf"/>
</dbReference>
<dbReference type="GO" id="GO:0000175">
    <property type="term" value="F:3'-5'-RNA exonuclease activity"/>
    <property type="evidence" value="ECO:0007669"/>
    <property type="project" value="InterPro"/>
</dbReference>
<dbReference type="CDD" id="cd06135">
    <property type="entry name" value="Orn"/>
    <property type="match status" value="1"/>
</dbReference>
<dbReference type="SUPFAM" id="SSF53098">
    <property type="entry name" value="Ribonuclease H-like"/>
    <property type="match status" value="1"/>
</dbReference>
<name>A0A7D5ZEV2_9NEIS</name>
<keyword evidence="4 6" id="KW-0269">Exonuclease</keyword>
<protein>
    <recommendedName>
        <fullName evidence="5 6">Oligoribonuclease</fullName>
        <ecNumber evidence="6">3.1.-.-</ecNumber>
    </recommendedName>
</protein>
<evidence type="ECO:0000256" key="4">
    <source>
        <dbReference type="ARBA" id="ARBA00022839"/>
    </source>
</evidence>
<dbReference type="Pfam" id="PF00929">
    <property type="entry name" value="RNase_T"/>
    <property type="match status" value="1"/>
</dbReference>
<dbReference type="GO" id="GO:0006259">
    <property type="term" value="P:DNA metabolic process"/>
    <property type="evidence" value="ECO:0007669"/>
    <property type="project" value="UniProtKB-ARBA"/>
</dbReference>
<dbReference type="Proteomes" id="UP000510822">
    <property type="component" value="Chromosome"/>
</dbReference>
<dbReference type="Gene3D" id="3.30.420.10">
    <property type="entry name" value="Ribonuclease H-like superfamily/Ribonuclease H"/>
    <property type="match status" value="1"/>
</dbReference>
<comment type="subcellular location">
    <subcellularLocation>
        <location evidence="6">Cytoplasm</location>
    </subcellularLocation>
</comment>